<proteinExistence type="predicted"/>
<dbReference type="EMBL" id="QEAO01000024">
    <property type="protein sequence ID" value="TPX32990.1"/>
    <property type="molecule type" value="Genomic_DNA"/>
</dbReference>
<accession>A0A507BTZ9</accession>
<comment type="caution">
    <text evidence="1">The sequence shown here is derived from an EMBL/GenBank/DDBJ whole genome shotgun (WGS) entry which is preliminary data.</text>
</comment>
<organism evidence="1 2">
    <name type="scientific">Synchytrium microbalum</name>
    <dbReference type="NCBI Taxonomy" id="1806994"/>
    <lineage>
        <taxon>Eukaryota</taxon>
        <taxon>Fungi</taxon>
        <taxon>Fungi incertae sedis</taxon>
        <taxon>Chytridiomycota</taxon>
        <taxon>Chytridiomycota incertae sedis</taxon>
        <taxon>Chytridiomycetes</taxon>
        <taxon>Synchytriales</taxon>
        <taxon>Synchytriaceae</taxon>
        <taxon>Synchytrium</taxon>
    </lineage>
</organism>
<name>A0A507BTZ9_9FUNG</name>
<dbReference type="Proteomes" id="UP000319731">
    <property type="component" value="Unassembled WGS sequence"/>
</dbReference>
<evidence type="ECO:0000313" key="2">
    <source>
        <dbReference type="Proteomes" id="UP000319731"/>
    </source>
</evidence>
<evidence type="ECO:0000313" key="1">
    <source>
        <dbReference type="EMBL" id="TPX32990.1"/>
    </source>
</evidence>
<dbReference type="GeneID" id="42005260"/>
<keyword evidence="2" id="KW-1185">Reference proteome</keyword>
<gene>
    <name evidence="1" type="ORF">SmJEL517_g04035</name>
</gene>
<sequence>MELCNILDCRRLQHQHIHDRIIHDWSGNVMVAGMDRRVARIRNCSWILGAQCNSWQSLSYYLSGVY</sequence>
<dbReference type="RefSeq" id="XP_031024085.1">
    <property type="nucleotide sequence ID" value="XM_031169963.1"/>
</dbReference>
<protein>
    <submittedName>
        <fullName evidence="1">Uncharacterized protein</fullName>
    </submittedName>
</protein>
<reference evidence="1 2" key="1">
    <citation type="journal article" date="2019" name="Sci. Rep.">
        <title>Comparative genomics of chytrid fungi reveal insights into the obligate biotrophic and pathogenic lifestyle of Synchytrium endobioticum.</title>
        <authorList>
            <person name="van de Vossenberg B.T.L.H."/>
            <person name="Warris S."/>
            <person name="Nguyen H.D.T."/>
            <person name="van Gent-Pelzer M.P.E."/>
            <person name="Joly D.L."/>
            <person name="van de Geest H.C."/>
            <person name="Bonants P.J.M."/>
            <person name="Smith D.S."/>
            <person name="Levesque C.A."/>
            <person name="van der Lee T.A.J."/>
        </authorList>
    </citation>
    <scope>NUCLEOTIDE SEQUENCE [LARGE SCALE GENOMIC DNA]</scope>
    <source>
        <strain evidence="1 2">JEL517</strain>
    </source>
</reference>
<dbReference type="AlphaFoldDB" id="A0A507BTZ9"/>